<evidence type="ECO:0000256" key="2">
    <source>
        <dbReference type="SAM" id="MobiDB-lite"/>
    </source>
</evidence>
<dbReference type="InterPro" id="IPR002048">
    <property type="entry name" value="EF_hand_dom"/>
</dbReference>
<dbReference type="SMART" id="SM00054">
    <property type="entry name" value="EFh"/>
    <property type="match status" value="2"/>
</dbReference>
<protein>
    <recommendedName>
        <fullName evidence="3">EF-hand domain-containing protein</fullName>
    </recommendedName>
</protein>
<sequence>MAEGGGDKCRRNEDIKLAFKRAFWPKIELDAASKRDLKRSFNLFDSAGQGIVSIDAVKVALHALGHDLTMNEKTFLHYMFPTDSIQFGEYLALLSEWIFNIDSDTDISKAFELIDTGGKGFIDMEDLRRLRDELGYTAEVTDAELADMLLGGQHKDVAEELEQQYEALQSSSRHRKGQGYASQEVDMGPLGMPHAGMTTRTSSDLHVEPEDLVINFSNFKRMMQMNDAPPEPI</sequence>
<dbReference type="SUPFAM" id="SSF47473">
    <property type="entry name" value="EF-hand"/>
    <property type="match status" value="1"/>
</dbReference>
<evidence type="ECO:0000313" key="4">
    <source>
        <dbReference type="EMBL" id="VDN14128.1"/>
    </source>
</evidence>
<dbReference type="FunFam" id="1.10.238.10:FF:000003">
    <property type="entry name" value="Calmodulin A"/>
    <property type="match status" value="1"/>
</dbReference>
<dbReference type="AlphaFoldDB" id="A0A3P7LVK5"/>
<dbReference type="InterPro" id="IPR011992">
    <property type="entry name" value="EF-hand-dom_pair"/>
</dbReference>
<dbReference type="PROSITE" id="PS50222">
    <property type="entry name" value="EF_HAND_2"/>
    <property type="match status" value="2"/>
</dbReference>
<dbReference type="Proteomes" id="UP000281553">
    <property type="component" value="Unassembled WGS sequence"/>
</dbReference>
<proteinExistence type="predicted"/>
<evidence type="ECO:0000313" key="5">
    <source>
        <dbReference type="Proteomes" id="UP000281553"/>
    </source>
</evidence>
<dbReference type="PANTHER" id="PTHR23048:SF0">
    <property type="entry name" value="CALMODULIN LIKE 3"/>
    <property type="match status" value="1"/>
</dbReference>
<organism evidence="4 5">
    <name type="scientific">Dibothriocephalus latus</name>
    <name type="common">Fish tapeworm</name>
    <name type="synonym">Diphyllobothrium latum</name>
    <dbReference type="NCBI Taxonomy" id="60516"/>
    <lineage>
        <taxon>Eukaryota</taxon>
        <taxon>Metazoa</taxon>
        <taxon>Spiralia</taxon>
        <taxon>Lophotrochozoa</taxon>
        <taxon>Platyhelminthes</taxon>
        <taxon>Cestoda</taxon>
        <taxon>Eucestoda</taxon>
        <taxon>Diphyllobothriidea</taxon>
        <taxon>Diphyllobothriidae</taxon>
        <taxon>Dibothriocephalus</taxon>
    </lineage>
</organism>
<dbReference type="InterPro" id="IPR050230">
    <property type="entry name" value="CALM/Myosin/TropC-like"/>
</dbReference>
<accession>A0A3P7LVK5</accession>
<dbReference type="EMBL" id="UYRU01058344">
    <property type="protein sequence ID" value="VDN14128.1"/>
    <property type="molecule type" value="Genomic_DNA"/>
</dbReference>
<dbReference type="OrthoDB" id="343296at2759"/>
<feature type="region of interest" description="Disordered" evidence="2">
    <location>
        <begin position="167"/>
        <end position="204"/>
    </location>
</feature>
<dbReference type="Gene3D" id="1.10.238.10">
    <property type="entry name" value="EF-hand"/>
    <property type="match status" value="1"/>
</dbReference>
<evidence type="ECO:0000259" key="3">
    <source>
        <dbReference type="PROSITE" id="PS50222"/>
    </source>
</evidence>
<evidence type="ECO:0000256" key="1">
    <source>
        <dbReference type="ARBA" id="ARBA00022737"/>
    </source>
</evidence>
<reference evidence="4 5" key="1">
    <citation type="submission" date="2018-11" db="EMBL/GenBank/DDBJ databases">
        <authorList>
            <consortium name="Pathogen Informatics"/>
        </authorList>
    </citation>
    <scope>NUCLEOTIDE SEQUENCE [LARGE SCALE GENOMIC DNA]</scope>
</reference>
<keyword evidence="5" id="KW-1185">Reference proteome</keyword>
<feature type="domain" description="EF-hand" evidence="3">
    <location>
        <begin position="102"/>
        <end position="137"/>
    </location>
</feature>
<feature type="domain" description="EF-hand" evidence="3">
    <location>
        <begin position="32"/>
        <end position="67"/>
    </location>
</feature>
<gene>
    <name evidence="4" type="ORF">DILT_LOCUS9959</name>
</gene>
<dbReference type="GO" id="GO:0005509">
    <property type="term" value="F:calcium ion binding"/>
    <property type="evidence" value="ECO:0007669"/>
    <property type="project" value="InterPro"/>
</dbReference>
<dbReference type="GO" id="GO:0016460">
    <property type="term" value="C:myosin II complex"/>
    <property type="evidence" value="ECO:0007669"/>
    <property type="project" value="TreeGrafter"/>
</dbReference>
<name>A0A3P7LVK5_DIBLA</name>
<keyword evidence="1" id="KW-0677">Repeat</keyword>
<dbReference type="PANTHER" id="PTHR23048">
    <property type="entry name" value="MYOSIN LIGHT CHAIN 1, 3"/>
    <property type="match status" value="1"/>
</dbReference>